<feature type="signal peptide" evidence="1">
    <location>
        <begin position="1"/>
        <end position="21"/>
    </location>
</feature>
<accession>A0A7I8X9Q3</accession>
<proteinExistence type="predicted"/>
<dbReference type="EMBL" id="CAJFCV020000006">
    <property type="protein sequence ID" value="CAG9132240.1"/>
    <property type="molecule type" value="Genomic_DNA"/>
</dbReference>
<dbReference type="EMBL" id="CAJFDI010000006">
    <property type="protein sequence ID" value="CAD5235703.1"/>
    <property type="molecule type" value="Genomic_DNA"/>
</dbReference>
<keyword evidence="3" id="KW-1185">Reference proteome</keyword>
<sequence>MQGVLLAVLIVIASCLMPATARSVHLREFLAARHLFPPEEANPLTRRSIDISDLEDALETELKVRPITRSIMLNESPISAAQREHLIRLNKPYPTLRASSFVDRNLAQAMKSILLRIQ</sequence>
<reference evidence="2" key="1">
    <citation type="submission" date="2020-09" db="EMBL/GenBank/DDBJ databases">
        <authorList>
            <person name="Kikuchi T."/>
        </authorList>
    </citation>
    <scope>NUCLEOTIDE SEQUENCE</scope>
    <source>
        <strain evidence="2">Ka4C1</strain>
    </source>
</reference>
<dbReference type="AlphaFoldDB" id="A0A7I8X9Q3"/>
<evidence type="ECO:0000256" key="1">
    <source>
        <dbReference type="SAM" id="SignalP"/>
    </source>
</evidence>
<protein>
    <submittedName>
        <fullName evidence="2">(pine wood nematode) hypothetical protein</fullName>
    </submittedName>
</protein>
<evidence type="ECO:0000313" key="3">
    <source>
        <dbReference type="Proteomes" id="UP000659654"/>
    </source>
</evidence>
<comment type="caution">
    <text evidence="2">The sequence shown here is derived from an EMBL/GenBank/DDBJ whole genome shotgun (WGS) entry which is preliminary data.</text>
</comment>
<gene>
    <name evidence="2" type="ORF">BXYJ_LOCUS15794</name>
</gene>
<dbReference type="Proteomes" id="UP000582659">
    <property type="component" value="Unassembled WGS sequence"/>
</dbReference>
<name>A0A7I8X9Q3_BURXY</name>
<organism evidence="2 3">
    <name type="scientific">Bursaphelenchus xylophilus</name>
    <name type="common">Pinewood nematode worm</name>
    <name type="synonym">Aphelenchoides xylophilus</name>
    <dbReference type="NCBI Taxonomy" id="6326"/>
    <lineage>
        <taxon>Eukaryota</taxon>
        <taxon>Metazoa</taxon>
        <taxon>Ecdysozoa</taxon>
        <taxon>Nematoda</taxon>
        <taxon>Chromadorea</taxon>
        <taxon>Rhabditida</taxon>
        <taxon>Tylenchina</taxon>
        <taxon>Tylenchomorpha</taxon>
        <taxon>Aphelenchoidea</taxon>
        <taxon>Aphelenchoididae</taxon>
        <taxon>Bursaphelenchus</taxon>
    </lineage>
</organism>
<feature type="chain" id="PRO_5035385036" evidence="1">
    <location>
        <begin position="22"/>
        <end position="118"/>
    </location>
</feature>
<dbReference type="OrthoDB" id="10457649at2759"/>
<evidence type="ECO:0000313" key="2">
    <source>
        <dbReference type="EMBL" id="CAD5235703.1"/>
    </source>
</evidence>
<keyword evidence="1" id="KW-0732">Signal</keyword>
<dbReference type="Proteomes" id="UP000659654">
    <property type="component" value="Unassembled WGS sequence"/>
</dbReference>